<feature type="domain" description="Pyrrolo-quinoline quinone repeat" evidence="2">
    <location>
        <begin position="532"/>
        <end position="578"/>
    </location>
</feature>
<dbReference type="Pfam" id="PF13360">
    <property type="entry name" value="PQQ_2"/>
    <property type="match status" value="3"/>
</dbReference>
<organism evidence="3 4">
    <name type="scientific">Halorientalis regularis</name>
    <dbReference type="NCBI Taxonomy" id="660518"/>
    <lineage>
        <taxon>Archaea</taxon>
        <taxon>Methanobacteriati</taxon>
        <taxon>Methanobacteriota</taxon>
        <taxon>Stenosarchaea group</taxon>
        <taxon>Halobacteria</taxon>
        <taxon>Halobacteriales</taxon>
        <taxon>Haloarculaceae</taxon>
        <taxon>Halorientalis</taxon>
    </lineage>
</organism>
<feature type="region of interest" description="Disordered" evidence="1">
    <location>
        <begin position="212"/>
        <end position="234"/>
    </location>
</feature>
<proteinExistence type="predicted"/>
<evidence type="ECO:0000313" key="4">
    <source>
        <dbReference type="Proteomes" id="UP000199076"/>
    </source>
</evidence>
<dbReference type="InterPro" id="IPR015943">
    <property type="entry name" value="WD40/YVTN_repeat-like_dom_sf"/>
</dbReference>
<dbReference type="Gene3D" id="2.40.128.630">
    <property type="match status" value="1"/>
</dbReference>
<dbReference type="Proteomes" id="UP000199076">
    <property type="component" value="Unassembled WGS sequence"/>
</dbReference>
<dbReference type="RefSeq" id="WP_092689066.1">
    <property type="nucleotide sequence ID" value="NZ_FNBK01000003.1"/>
</dbReference>
<name>A0A1G7I2G9_9EURY</name>
<accession>A0A1G7I2G9</accession>
<dbReference type="PROSITE" id="PS51257">
    <property type="entry name" value="PROKAR_LIPOPROTEIN"/>
    <property type="match status" value="1"/>
</dbReference>
<dbReference type="InterPro" id="IPR013783">
    <property type="entry name" value="Ig-like_fold"/>
</dbReference>
<dbReference type="InterPro" id="IPR011047">
    <property type="entry name" value="Quinoprotein_ADH-like_sf"/>
</dbReference>
<evidence type="ECO:0000256" key="1">
    <source>
        <dbReference type="SAM" id="MobiDB-lite"/>
    </source>
</evidence>
<dbReference type="PANTHER" id="PTHR34512:SF30">
    <property type="entry name" value="OUTER MEMBRANE PROTEIN ASSEMBLY FACTOR BAMB"/>
    <property type="match status" value="1"/>
</dbReference>
<dbReference type="Gene3D" id="2.60.40.10">
    <property type="entry name" value="Immunoglobulins"/>
    <property type="match status" value="1"/>
</dbReference>
<feature type="compositionally biased region" description="Polar residues" evidence="1">
    <location>
        <begin position="221"/>
        <end position="233"/>
    </location>
</feature>
<dbReference type="SUPFAM" id="SSF50998">
    <property type="entry name" value="Quinoprotein alcohol dehydrogenase-like"/>
    <property type="match status" value="2"/>
</dbReference>
<dbReference type="EMBL" id="FNBK01000003">
    <property type="protein sequence ID" value="SDF06584.1"/>
    <property type="molecule type" value="Genomic_DNA"/>
</dbReference>
<evidence type="ECO:0000313" key="3">
    <source>
        <dbReference type="EMBL" id="SDF06584.1"/>
    </source>
</evidence>
<dbReference type="OrthoDB" id="136681at2157"/>
<evidence type="ECO:0000259" key="2">
    <source>
        <dbReference type="Pfam" id="PF13360"/>
    </source>
</evidence>
<dbReference type="PANTHER" id="PTHR34512">
    <property type="entry name" value="CELL SURFACE PROTEIN"/>
    <property type="match status" value="1"/>
</dbReference>
<feature type="domain" description="Pyrrolo-quinoline quinone repeat" evidence="2">
    <location>
        <begin position="231"/>
        <end position="312"/>
    </location>
</feature>
<dbReference type="STRING" id="660518.SAMN05216218_103244"/>
<dbReference type="InterPro" id="IPR018391">
    <property type="entry name" value="PQQ_b-propeller_rpt"/>
</dbReference>
<dbReference type="SMART" id="SM00564">
    <property type="entry name" value="PQQ"/>
    <property type="match status" value="6"/>
</dbReference>
<gene>
    <name evidence="3" type="ORF">SAMN05216218_103244</name>
</gene>
<feature type="domain" description="Pyrrolo-quinoline quinone repeat" evidence="2">
    <location>
        <begin position="318"/>
        <end position="434"/>
    </location>
</feature>
<keyword evidence="4" id="KW-1185">Reference proteome</keyword>
<reference evidence="4" key="1">
    <citation type="submission" date="2016-10" db="EMBL/GenBank/DDBJ databases">
        <authorList>
            <person name="Varghese N."/>
            <person name="Submissions S."/>
        </authorList>
    </citation>
    <scope>NUCLEOTIDE SEQUENCE [LARGE SCALE GENOMIC DNA]</scope>
    <source>
        <strain evidence="4">IBRC-M 10760</strain>
    </source>
</reference>
<dbReference type="InterPro" id="IPR002372">
    <property type="entry name" value="PQQ_rpt_dom"/>
</dbReference>
<sequence>MRRGPSRRQVLCGFALPATAALAGCGVLGTTQVTDASLGTETVVVGEPVTVEVTLQNSGVLESETTVALTVDGETVTEESVTVGGDGTTVTVERSFEAPGEYALAVDGVAAGTVTVERAIRVREASLERARGPVGTRLPLLATIRNHGPAAVGRAVTVTADGDSVATRTVEVDGETTREVRFEPSVTEPGRYDLAVEDVPAGTGQFTDTWREFGHDGGNTGRTRTASPPTESGTEVWRRDFLDGTRGSPVVVGDTVYLGLGNPYAADDSGSIVALEAATGETRWRKQTGGRVDFPPSVVAGYVVCGANTGQFRDDAASGRVRAFDRRDGRAAWTVDLDAPVAGPPAASERSVYVSTTGGRVYAIDATDGTVRWTENVETRPSAPAVADRQVFVGGRDGRVRALGVEDGTVRWQVPVEGRIESSPTAVDGTVYVASRIYHDRYAAITGGTLAAIPTDGGEPEWTTTVDESLGSSLAVGEDGLFAGVGLSIWGFERADGSVRWRGPSADAGTGTTGAPAVVDGTVYGGLGRVNGGYVVAFDAADGSERWRTEGDAATSAPAVGDGRLYVGVGFGELLALTDE</sequence>
<protein>
    <submittedName>
        <fullName evidence="3">Outer membrane protein assembly factor BamB, contains PQQ-like beta-propeller repeat</fullName>
    </submittedName>
</protein>
<dbReference type="Gene3D" id="2.130.10.10">
    <property type="entry name" value="YVTN repeat-like/Quinoprotein amine dehydrogenase"/>
    <property type="match status" value="2"/>
</dbReference>
<dbReference type="AlphaFoldDB" id="A0A1G7I2G9"/>